<dbReference type="OrthoDB" id="6436717at2759"/>
<comment type="caution">
    <text evidence="1">The sequence shown here is derived from an EMBL/GenBank/DDBJ whole genome shotgun (WGS) entry which is preliminary data.</text>
</comment>
<name>A0A4Y2HJY1_ARAVE</name>
<dbReference type="Proteomes" id="UP000499080">
    <property type="component" value="Unassembled WGS sequence"/>
</dbReference>
<evidence type="ECO:0008006" key="3">
    <source>
        <dbReference type="Google" id="ProtNLM"/>
    </source>
</evidence>
<proteinExistence type="predicted"/>
<dbReference type="EMBL" id="BGPR01001987">
    <property type="protein sequence ID" value="GBM65661.1"/>
    <property type="molecule type" value="Genomic_DNA"/>
</dbReference>
<accession>A0A4Y2HJY1</accession>
<evidence type="ECO:0000313" key="1">
    <source>
        <dbReference type="EMBL" id="GBM65661.1"/>
    </source>
</evidence>
<reference evidence="1 2" key="1">
    <citation type="journal article" date="2019" name="Sci. Rep.">
        <title>Orb-weaving spider Araneus ventricosus genome elucidates the spidroin gene catalogue.</title>
        <authorList>
            <person name="Kono N."/>
            <person name="Nakamura H."/>
            <person name="Ohtoshi R."/>
            <person name="Moran D.A.P."/>
            <person name="Shinohara A."/>
            <person name="Yoshida Y."/>
            <person name="Fujiwara M."/>
            <person name="Mori M."/>
            <person name="Tomita M."/>
            <person name="Arakawa K."/>
        </authorList>
    </citation>
    <scope>NUCLEOTIDE SEQUENCE [LARGE SCALE GENOMIC DNA]</scope>
</reference>
<protein>
    <recommendedName>
        <fullName evidence="3">DDE-1 domain-containing protein</fullName>
    </recommendedName>
</protein>
<dbReference type="AlphaFoldDB" id="A0A4Y2HJY1"/>
<gene>
    <name evidence="1" type="ORF">AVEN_217652_1</name>
</gene>
<sequence length="186" mass="22194">MCKEKGKIVLFIDNCTAHSLIPKMNAVKVVVDSNDKKQKMKPFNMLDSMRMADRAWMSVTQKKNQNLFEKAGFSSVESESDEEQELHTETQQCEEWEKFSKILNHSKTTMFETFTEFDSDFQVCGLMMRSFLKQFLRLRVMRKRWMFQQTPTLLRLRLKMLFTSCSWNVQETRKKRILQLFFGLKT</sequence>
<evidence type="ECO:0000313" key="2">
    <source>
        <dbReference type="Proteomes" id="UP000499080"/>
    </source>
</evidence>
<keyword evidence="2" id="KW-1185">Reference proteome</keyword>
<organism evidence="1 2">
    <name type="scientific">Araneus ventricosus</name>
    <name type="common">Orbweaver spider</name>
    <name type="synonym">Epeira ventricosa</name>
    <dbReference type="NCBI Taxonomy" id="182803"/>
    <lineage>
        <taxon>Eukaryota</taxon>
        <taxon>Metazoa</taxon>
        <taxon>Ecdysozoa</taxon>
        <taxon>Arthropoda</taxon>
        <taxon>Chelicerata</taxon>
        <taxon>Arachnida</taxon>
        <taxon>Araneae</taxon>
        <taxon>Araneomorphae</taxon>
        <taxon>Entelegynae</taxon>
        <taxon>Araneoidea</taxon>
        <taxon>Araneidae</taxon>
        <taxon>Araneus</taxon>
    </lineage>
</organism>